<dbReference type="GO" id="GO:0005886">
    <property type="term" value="C:plasma membrane"/>
    <property type="evidence" value="ECO:0007669"/>
    <property type="project" value="TreeGrafter"/>
</dbReference>
<dbReference type="GO" id="GO:1902201">
    <property type="term" value="P:negative regulation of bacterial-type flagellum-dependent cell motility"/>
    <property type="evidence" value="ECO:0007669"/>
    <property type="project" value="TreeGrafter"/>
</dbReference>
<dbReference type="Pfam" id="PF00990">
    <property type="entry name" value="GGDEF"/>
    <property type="match status" value="1"/>
</dbReference>
<dbReference type="NCBIfam" id="TIGR00254">
    <property type="entry name" value="GGDEF"/>
    <property type="match status" value="1"/>
</dbReference>
<name>A0A5B9W152_9BACT</name>
<evidence type="ECO:0000256" key="1">
    <source>
        <dbReference type="ARBA" id="ARBA00012528"/>
    </source>
</evidence>
<dbReference type="CDD" id="cd00156">
    <property type="entry name" value="REC"/>
    <property type="match status" value="1"/>
</dbReference>
<proteinExistence type="predicted"/>
<dbReference type="InterPro" id="IPR029787">
    <property type="entry name" value="Nucleotide_cyclase"/>
</dbReference>
<dbReference type="RefSeq" id="WP_168221781.1">
    <property type="nucleotide sequence ID" value="NZ_CP042997.1"/>
</dbReference>
<feature type="domain" description="Response regulatory" evidence="4">
    <location>
        <begin position="2"/>
        <end position="118"/>
    </location>
</feature>
<organism evidence="6 7">
    <name type="scientific">Aquisphaera giovannonii</name>
    <dbReference type="NCBI Taxonomy" id="406548"/>
    <lineage>
        <taxon>Bacteria</taxon>
        <taxon>Pseudomonadati</taxon>
        <taxon>Planctomycetota</taxon>
        <taxon>Planctomycetia</taxon>
        <taxon>Isosphaerales</taxon>
        <taxon>Isosphaeraceae</taxon>
        <taxon>Aquisphaera</taxon>
    </lineage>
</organism>
<dbReference type="Pfam" id="PF00072">
    <property type="entry name" value="Response_reg"/>
    <property type="match status" value="1"/>
</dbReference>
<dbReference type="PROSITE" id="PS50887">
    <property type="entry name" value="GGDEF"/>
    <property type="match status" value="1"/>
</dbReference>
<dbReference type="AlphaFoldDB" id="A0A5B9W152"/>
<dbReference type="EMBL" id="CP042997">
    <property type="protein sequence ID" value="QEH34283.1"/>
    <property type="molecule type" value="Genomic_DNA"/>
</dbReference>
<evidence type="ECO:0000313" key="6">
    <source>
        <dbReference type="EMBL" id="QEH34283.1"/>
    </source>
</evidence>
<dbReference type="GO" id="GO:0052621">
    <property type="term" value="F:diguanylate cyclase activity"/>
    <property type="evidence" value="ECO:0007669"/>
    <property type="project" value="UniProtKB-EC"/>
</dbReference>
<dbReference type="InterPro" id="IPR011006">
    <property type="entry name" value="CheY-like_superfamily"/>
</dbReference>
<dbReference type="EC" id="2.7.7.65" evidence="1"/>
<protein>
    <recommendedName>
        <fullName evidence="1">diguanylate cyclase</fullName>
        <ecNumber evidence="1">2.7.7.65</ecNumber>
    </recommendedName>
</protein>
<reference evidence="6 7" key="1">
    <citation type="submission" date="2019-08" db="EMBL/GenBank/DDBJ databases">
        <title>Deep-cultivation of Planctomycetes and their phenomic and genomic characterization uncovers novel biology.</title>
        <authorList>
            <person name="Wiegand S."/>
            <person name="Jogler M."/>
            <person name="Boedeker C."/>
            <person name="Pinto D."/>
            <person name="Vollmers J."/>
            <person name="Rivas-Marin E."/>
            <person name="Kohn T."/>
            <person name="Peeters S.H."/>
            <person name="Heuer A."/>
            <person name="Rast P."/>
            <person name="Oberbeckmann S."/>
            <person name="Bunk B."/>
            <person name="Jeske O."/>
            <person name="Meyerdierks A."/>
            <person name="Storesund J.E."/>
            <person name="Kallscheuer N."/>
            <person name="Luecker S."/>
            <person name="Lage O.M."/>
            <person name="Pohl T."/>
            <person name="Merkel B.J."/>
            <person name="Hornburger P."/>
            <person name="Mueller R.-W."/>
            <person name="Bruemmer F."/>
            <person name="Labrenz M."/>
            <person name="Spormann A.M."/>
            <person name="Op den Camp H."/>
            <person name="Overmann J."/>
            <person name="Amann R."/>
            <person name="Jetten M.S.M."/>
            <person name="Mascher T."/>
            <person name="Medema M.H."/>
            <person name="Devos D.P."/>
            <person name="Kaster A.-K."/>
            <person name="Ovreas L."/>
            <person name="Rohde M."/>
            <person name="Galperin M.Y."/>
            <person name="Jogler C."/>
        </authorList>
    </citation>
    <scope>NUCLEOTIDE SEQUENCE [LARGE SCALE GENOMIC DNA]</scope>
    <source>
        <strain evidence="6 7">OJF2</strain>
    </source>
</reference>
<sequence>MEILIVDDQRFTRMTLASSLAGMGHLPHSVDSAEEAWRFLGERDVRAVITDWVMPGMSGPDLCRLIRSRVDRPYVYTILMTSLQGRENRLEGLASGADDFLSKPVDLAELGIRLSIAGRLLAVQSDLEAKNSLLRAIAGTDPLTGLANRRGLDMAVERLATRAIPTSPRSLVMLDVDHFKSFNDAYGHPAGDEALRAVAAFIRGSVRPDDLAARVGGEEFLVYLPETGGSTAGRVAERIRSAVASHRWPSRQITVSMGVATTHSASGQEDVMDLMGRADRALYASKHGGRNRVTQASDISHSACA</sequence>
<gene>
    <name evidence="6" type="primary">pleD_4</name>
    <name evidence="6" type="ORF">OJF2_28180</name>
</gene>
<keyword evidence="7" id="KW-1185">Reference proteome</keyword>
<keyword evidence="3" id="KW-0597">Phosphoprotein</keyword>
<dbReference type="PANTHER" id="PTHR45138:SF9">
    <property type="entry name" value="DIGUANYLATE CYCLASE DGCM-RELATED"/>
    <property type="match status" value="1"/>
</dbReference>
<feature type="modified residue" description="4-aspartylphosphate" evidence="3">
    <location>
        <position position="51"/>
    </location>
</feature>
<dbReference type="SUPFAM" id="SSF52172">
    <property type="entry name" value="CheY-like"/>
    <property type="match status" value="1"/>
</dbReference>
<evidence type="ECO:0000313" key="7">
    <source>
        <dbReference type="Proteomes" id="UP000324233"/>
    </source>
</evidence>
<dbReference type="InterPro" id="IPR043128">
    <property type="entry name" value="Rev_trsase/Diguanyl_cyclase"/>
</dbReference>
<accession>A0A5B9W152</accession>
<dbReference type="SMART" id="SM00448">
    <property type="entry name" value="REC"/>
    <property type="match status" value="1"/>
</dbReference>
<comment type="catalytic activity">
    <reaction evidence="2">
        <text>2 GTP = 3',3'-c-di-GMP + 2 diphosphate</text>
        <dbReference type="Rhea" id="RHEA:24898"/>
        <dbReference type="ChEBI" id="CHEBI:33019"/>
        <dbReference type="ChEBI" id="CHEBI:37565"/>
        <dbReference type="ChEBI" id="CHEBI:58805"/>
        <dbReference type="EC" id="2.7.7.65"/>
    </reaction>
</comment>
<dbReference type="Proteomes" id="UP000324233">
    <property type="component" value="Chromosome"/>
</dbReference>
<dbReference type="GO" id="GO:0000160">
    <property type="term" value="P:phosphorelay signal transduction system"/>
    <property type="evidence" value="ECO:0007669"/>
    <property type="project" value="InterPro"/>
</dbReference>
<dbReference type="InterPro" id="IPR050469">
    <property type="entry name" value="Diguanylate_Cyclase"/>
</dbReference>
<dbReference type="InterPro" id="IPR001789">
    <property type="entry name" value="Sig_transdc_resp-reg_receiver"/>
</dbReference>
<dbReference type="PROSITE" id="PS50110">
    <property type="entry name" value="RESPONSE_REGULATORY"/>
    <property type="match status" value="1"/>
</dbReference>
<dbReference type="SUPFAM" id="SSF55073">
    <property type="entry name" value="Nucleotide cyclase"/>
    <property type="match status" value="1"/>
</dbReference>
<dbReference type="Gene3D" id="3.40.50.2300">
    <property type="match status" value="1"/>
</dbReference>
<dbReference type="InterPro" id="IPR000160">
    <property type="entry name" value="GGDEF_dom"/>
</dbReference>
<evidence type="ECO:0000256" key="3">
    <source>
        <dbReference type="PROSITE-ProRule" id="PRU00169"/>
    </source>
</evidence>
<dbReference type="FunFam" id="3.30.70.270:FF:000001">
    <property type="entry name" value="Diguanylate cyclase domain protein"/>
    <property type="match status" value="1"/>
</dbReference>
<evidence type="ECO:0000259" key="4">
    <source>
        <dbReference type="PROSITE" id="PS50110"/>
    </source>
</evidence>
<evidence type="ECO:0000259" key="5">
    <source>
        <dbReference type="PROSITE" id="PS50887"/>
    </source>
</evidence>
<dbReference type="GO" id="GO:0043709">
    <property type="term" value="P:cell adhesion involved in single-species biofilm formation"/>
    <property type="evidence" value="ECO:0007669"/>
    <property type="project" value="TreeGrafter"/>
</dbReference>
<evidence type="ECO:0000256" key="2">
    <source>
        <dbReference type="ARBA" id="ARBA00034247"/>
    </source>
</evidence>
<dbReference type="CDD" id="cd01949">
    <property type="entry name" value="GGDEF"/>
    <property type="match status" value="1"/>
</dbReference>
<dbReference type="SMART" id="SM00267">
    <property type="entry name" value="GGDEF"/>
    <property type="match status" value="1"/>
</dbReference>
<dbReference type="Gene3D" id="3.30.70.270">
    <property type="match status" value="1"/>
</dbReference>
<feature type="domain" description="GGDEF" evidence="5">
    <location>
        <begin position="167"/>
        <end position="298"/>
    </location>
</feature>
<dbReference type="PANTHER" id="PTHR45138">
    <property type="entry name" value="REGULATORY COMPONENTS OF SENSORY TRANSDUCTION SYSTEM"/>
    <property type="match status" value="1"/>
</dbReference>
<dbReference type="KEGG" id="agv:OJF2_28180"/>